<dbReference type="PANTHER" id="PTHR30024:SF47">
    <property type="entry name" value="TAURINE-BINDING PERIPLASMIC PROTEIN"/>
    <property type="match status" value="1"/>
</dbReference>
<feature type="domain" description="SsuA/THI5-like" evidence="4">
    <location>
        <begin position="52"/>
        <end position="261"/>
    </location>
</feature>
<comment type="subcellular location">
    <subcellularLocation>
        <location evidence="1">Periplasm</location>
    </subcellularLocation>
</comment>
<keyword evidence="3" id="KW-0732">Signal</keyword>
<dbReference type="EMBL" id="JAVREV010000012">
    <property type="protein sequence ID" value="MDT0445181.1"/>
    <property type="molecule type" value="Genomic_DNA"/>
</dbReference>
<sequence length="342" mass="36922">MPSTIRGARPAAAALATALTMTACGDIGNQRASAEDGLPIVRFSGLPDPAPLPVLVMQELGLDERHGFSAEFVEVDPDASTSTFLLGESDIAVDQDATSAAIANNEGSEVVSFYPALINTASVVVPEDSPYESPQDLVGKRVGHFGDDSGTTQAISVSLRQAAGIDPLEDYEMVQSSPAALPELLASGEVDAIFDYEPYGLRAVEQVPGRYLFSVADHWQQTTDWAPPLAMLTASRDWLGDNADLALAVQDAWREAVREVVASDYRMFLDEPYAAFLDRESEAELRALADYCAGLPCYADEWTEEDTAQQMEYLRLLVEQGSLDRLPDSDPVAVLDEVVRAD</sequence>
<keyword evidence="6" id="KW-1185">Reference proteome</keyword>
<proteinExistence type="inferred from homology"/>
<dbReference type="InterPro" id="IPR015168">
    <property type="entry name" value="SsuA/THI5"/>
</dbReference>
<dbReference type="Proteomes" id="UP001183615">
    <property type="component" value="Unassembled WGS sequence"/>
</dbReference>
<dbReference type="SUPFAM" id="SSF53850">
    <property type="entry name" value="Periplasmic binding protein-like II"/>
    <property type="match status" value="1"/>
</dbReference>
<evidence type="ECO:0000256" key="1">
    <source>
        <dbReference type="ARBA" id="ARBA00004418"/>
    </source>
</evidence>
<comment type="similarity">
    <text evidence="2">Belongs to the bacterial solute-binding protein SsuA/TauA family.</text>
</comment>
<accession>A0ABU2S882</accession>
<dbReference type="Pfam" id="PF09084">
    <property type="entry name" value="NMT1"/>
    <property type="match status" value="1"/>
</dbReference>
<reference evidence="6" key="1">
    <citation type="submission" date="2023-07" db="EMBL/GenBank/DDBJ databases">
        <title>30 novel species of actinomycetes from the DSMZ collection.</title>
        <authorList>
            <person name="Nouioui I."/>
        </authorList>
    </citation>
    <scope>NUCLEOTIDE SEQUENCE [LARGE SCALE GENOMIC DNA]</scope>
    <source>
        <strain evidence="6">DSM 41886</strain>
    </source>
</reference>
<dbReference type="Gene3D" id="3.40.190.10">
    <property type="entry name" value="Periplasmic binding protein-like II"/>
    <property type="match status" value="2"/>
</dbReference>
<evidence type="ECO:0000256" key="2">
    <source>
        <dbReference type="ARBA" id="ARBA00010742"/>
    </source>
</evidence>
<evidence type="ECO:0000256" key="3">
    <source>
        <dbReference type="ARBA" id="ARBA00022729"/>
    </source>
</evidence>
<dbReference type="RefSeq" id="WP_311619393.1">
    <property type="nucleotide sequence ID" value="NZ_JAVREV010000012.1"/>
</dbReference>
<name>A0ABU2S882_9ACTN</name>
<comment type="caution">
    <text evidence="5">The sequence shown here is derived from an EMBL/GenBank/DDBJ whole genome shotgun (WGS) entry which is preliminary data.</text>
</comment>
<protein>
    <submittedName>
        <fullName evidence="5">ABC transporter substrate-binding protein</fullName>
    </submittedName>
</protein>
<evidence type="ECO:0000313" key="6">
    <source>
        <dbReference type="Proteomes" id="UP001183615"/>
    </source>
</evidence>
<gene>
    <name evidence="5" type="ORF">RM779_21635</name>
</gene>
<dbReference type="PROSITE" id="PS51257">
    <property type="entry name" value="PROKAR_LIPOPROTEIN"/>
    <property type="match status" value="1"/>
</dbReference>
<evidence type="ECO:0000259" key="4">
    <source>
        <dbReference type="Pfam" id="PF09084"/>
    </source>
</evidence>
<evidence type="ECO:0000313" key="5">
    <source>
        <dbReference type="EMBL" id="MDT0445181.1"/>
    </source>
</evidence>
<dbReference type="PANTHER" id="PTHR30024">
    <property type="entry name" value="ALIPHATIC SULFONATES-BINDING PROTEIN-RELATED"/>
    <property type="match status" value="1"/>
</dbReference>
<organism evidence="5 6">
    <name type="scientific">Streptomyces johnsoniae</name>
    <dbReference type="NCBI Taxonomy" id="3075532"/>
    <lineage>
        <taxon>Bacteria</taxon>
        <taxon>Bacillati</taxon>
        <taxon>Actinomycetota</taxon>
        <taxon>Actinomycetes</taxon>
        <taxon>Kitasatosporales</taxon>
        <taxon>Streptomycetaceae</taxon>
        <taxon>Streptomyces</taxon>
    </lineage>
</organism>